<dbReference type="InterPro" id="IPR019458">
    <property type="entry name" value="Est1-like_N"/>
</dbReference>
<protein>
    <submittedName>
        <fullName evidence="5">Uncharacterized protein</fullName>
    </submittedName>
</protein>
<dbReference type="GO" id="GO:0070034">
    <property type="term" value="F:telomerase RNA binding"/>
    <property type="evidence" value="ECO:0007669"/>
    <property type="project" value="TreeGrafter"/>
</dbReference>
<dbReference type="Gene3D" id="1.25.40.10">
    <property type="entry name" value="Tetratricopeptide repeat domain"/>
    <property type="match status" value="1"/>
</dbReference>
<organism evidence="4 5">
    <name type="scientific">Romanomermis culicivorax</name>
    <name type="common">Nematode worm</name>
    <dbReference type="NCBI Taxonomy" id="13658"/>
    <lineage>
        <taxon>Eukaryota</taxon>
        <taxon>Metazoa</taxon>
        <taxon>Ecdysozoa</taxon>
        <taxon>Nematoda</taxon>
        <taxon>Enoplea</taxon>
        <taxon>Dorylaimia</taxon>
        <taxon>Mermithida</taxon>
        <taxon>Mermithoidea</taxon>
        <taxon>Mermithidae</taxon>
        <taxon>Romanomermis</taxon>
    </lineage>
</organism>
<dbReference type="GO" id="GO:0042162">
    <property type="term" value="F:telomeric DNA binding"/>
    <property type="evidence" value="ECO:0007669"/>
    <property type="project" value="TreeGrafter"/>
</dbReference>
<dbReference type="InterPro" id="IPR011990">
    <property type="entry name" value="TPR-like_helical_dom_sf"/>
</dbReference>
<dbReference type="SUPFAM" id="SSF48452">
    <property type="entry name" value="TPR-like"/>
    <property type="match status" value="1"/>
</dbReference>
<keyword evidence="4" id="KW-1185">Reference proteome</keyword>
<dbReference type="Proteomes" id="UP000887565">
    <property type="component" value="Unplaced"/>
</dbReference>
<name>A0A915K9Y2_ROMCU</name>
<dbReference type="PANTHER" id="PTHR15696:SF7">
    <property type="entry name" value="NONSENSE-MEDIATED MRNA DECAY FACTOR"/>
    <property type="match status" value="1"/>
</dbReference>
<dbReference type="Pfam" id="PF10374">
    <property type="entry name" value="EST1"/>
    <property type="match status" value="1"/>
</dbReference>
<evidence type="ECO:0000259" key="3">
    <source>
        <dbReference type="Pfam" id="PF10374"/>
    </source>
</evidence>
<dbReference type="PANTHER" id="PTHR15696">
    <property type="entry name" value="SMG-7 SUPPRESSOR WITH MORPHOLOGICAL EFFECT ON GENITALIA PROTEIN 7"/>
    <property type="match status" value="1"/>
</dbReference>
<dbReference type="AlphaFoldDB" id="A0A915K9Y2"/>
<evidence type="ECO:0000313" key="5">
    <source>
        <dbReference type="WBParaSite" id="nRc.2.0.1.t35573-RA"/>
    </source>
</evidence>
<evidence type="ECO:0000313" key="4">
    <source>
        <dbReference type="Proteomes" id="UP000887565"/>
    </source>
</evidence>
<dbReference type="GO" id="GO:0000184">
    <property type="term" value="P:nuclear-transcribed mRNA catabolic process, nonsense-mediated decay"/>
    <property type="evidence" value="ECO:0007669"/>
    <property type="project" value="UniProtKB-KW"/>
</dbReference>
<reference evidence="5" key="1">
    <citation type="submission" date="2022-11" db="UniProtKB">
        <authorList>
            <consortium name="WormBaseParasite"/>
        </authorList>
    </citation>
    <scope>IDENTIFICATION</scope>
</reference>
<evidence type="ECO:0000259" key="2">
    <source>
        <dbReference type="Pfam" id="PF10373"/>
    </source>
</evidence>
<dbReference type="WBParaSite" id="nRc.2.0.1.t35573-RA">
    <property type="protein sequence ID" value="nRc.2.0.1.t35573-RA"/>
    <property type="gene ID" value="nRc.2.0.1.g35573"/>
</dbReference>
<evidence type="ECO:0000256" key="1">
    <source>
        <dbReference type="ARBA" id="ARBA00023161"/>
    </source>
</evidence>
<dbReference type="InterPro" id="IPR018834">
    <property type="entry name" value="DNA/RNA-bd_Est1-type"/>
</dbReference>
<dbReference type="OMA" id="SENDRCQ"/>
<keyword evidence="1" id="KW-0866">Nonsense-mediated mRNA decay</keyword>
<feature type="domain" description="DNA/RNA-binding" evidence="2">
    <location>
        <begin position="189"/>
        <end position="229"/>
    </location>
</feature>
<proteinExistence type="predicted"/>
<feature type="domain" description="Telomerase activating protein Est1-like N-terminal" evidence="3">
    <location>
        <begin position="68"/>
        <end position="179"/>
    </location>
</feature>
<dbReference type="Pfam" id="PF10373">
    <property type="entry name" value="EST1_DNA_bind"/>
    <property type="match status" value="1"/>
</dbReference>
<dbReference type="GO" id="GO:0005697">
    <property type="term" value="C:telomerase holoenzyme complex"/>
    <property type="evidence" value="ECO:0007669"/>
    <property type="project" value="TreeGrafter"/>
</dbReference>
<dbReference type="InterPro" id="IPR045153">
    <property type="entry name" value="Est1/Ebs1-like"/>
</dbReference>
<accession>A0A915K9Y2</accession>
<sequence>MSTPADIQIKKLYKESVECVKYLDRLMTQESIDLSLIFSSKTVTIRNRLCEYCEKILFLKPLLYGKRADEIIWRKCFYEPIHKIRKRLHVDLSENDRCQYYLLLSSASGHYTSLLIRIQQELQFELPFSPDFSMRRQLPWNNAIQEDKSNDSESLKDFALNLSHRVLIYLGDLARYQQELCQPGDIRLAQYYYQWALRLKPFHGQPHNQLGTLFGDKNFGLDAAFCYLRW</sequence>